<dbReference type="Proteomes" id="UP000242699">
    <property type="component" value="Unassembled WGS sequence"/>
</dbReference>
<accession>A0A2T2WSZ4</accession>
<feature type="transmembrane region" description="Helical" evidence="1">
    <location>
        <begin position="12"/>
        <end position="31"/>
    </location>
</feature>
<organism evidence="2 3">
    <name type="scientific">Sulfobacillus benefaciens</name>
    <dbReference type="NCBI Taxonomy" id="453960"/>
    <lineage>
        <taxon>Bacteria</taxon>
        <taxon>Bacillati</taxon>
        <taxon>Bacillota</taxon>
        <taxon>Clostridia</taxon>
        <taxon>Eubacteriales</taxon>
        <taxon>Clostridiales Family XVII. Incertae Sedis</taxon>
        <taxon>Sulfobacillus</taxon>
    </lineage>
</organism>
<protein>
    <submittedName>
        <fullName evidence="2">Uncharacterized protein</fullName>
    </submittedName>
</protein>
<keyword evidence="1" id="KW-1133">Transmembrane helix</keyword>
<sequence length="95" mass="11022">MDQLVFDAVGVSIFDALWILLPTALFVAFGWRMVTWLGKQYPKEAAYGEEYPKWLQPPSETNPGTVPPHWAVIRGGKRASRVRIRRKMRRRHDSL</sequence>
<proteinExistence type="predicted"/>
<keyword evidence="1" id="KW-0472">Membrane</keyword>
<evidence type="ECO:0000313" key="2">
    <source>
        <dbReference type="EMBL" id="PSR25369.1"/>
    </source>
</evidence>
<gene>
    <name evidence="2" type="ORF">C7B43_17100</name>
</gene>
<comment type="caution">
    <text evidence="2">The sequence shown here is derived from an EMBL/GenBank/DDBJ whole genome shotgun (WGS) entry which is preliminary data.</text>
</comment>
<evidence type="ECO:0000313" key="3">
    <source>
        <dbReference type="Proteomes" id="UP000242699"/>
    </source>
</evidence>
<dbReference type="AlphaFoldDB" id="A0A2T2WSZ4"/>
<dbReference type="EMBL" id="PXYT01000056">
    <property type="protein sequence ID" value="PSR25369.1"/>
    <property type="molecule type" value="Genomic_DNA"/>
</dbReference>
<keyword evidence="1" id="KW-0812">Transmembrane</keyword>
<evidence type="ECO:0000256" key="1">
    <source>
        <dbReference type="SAM" id="Phobius"/>
    </source>
</evidence>
<name>A0A2T2WSZ4_9FIRM</name>
<reference evidence="2 3" key="1">
    <citation type="journal article" date="2014" name="BMC Genomics">
        <title>Comparison of environmental and isolate Sulfobacillus genomes reveals diverse carbon, sulfur, nitrogen, and hydrogen metabolisms.</title>
        <authorList>
            <person name="Justice N.B."/>
            <person name="Norman A."/>
            <person name="Brown C.T."/>
            <person name="Singh A."/>
            <person name="Thomas B.C."/>
            <person name="Banfield J.F."/>
        </authorList>
    </citation>
    <scope>NUCLEOTIDE SEQUENCE [LARGE SCALE GENOMIC DNA]</scope>
    <source>
        <strain evidence="2">AMDSBA1</strain>
    </source>
</reference>